<protein>
    <submittedName>
        <fullName evidence="2">Uncharacterized protein</fullName>
    </submittedName>
</protein>
<keyword evidence="1" id="KW-0812">Transmembrane</keyword>
<dbReference type="EMBL" id="CP016616">
    <property type="protein sequence ID" value="ANY80620.1"/>
    <property type="molecule type" value="Genomic_DNA"/>
</dbReference>
<keyword evidence="1" id="KW-1133">Transmembrane helix</keyword>
<name>A0A1B2EKW7_9HYPH</name>
<dbReference type="KEGG" id="moc:BB934_22285"/>
<proteinExistence type="predicted"/>
<feature type="transmembrane region" description="Helical" evidence="1">
    <location>
        <begin position="33"/>
        <end position="52"/>
    </location>
</feature>
<evidence type="ECO:0000256" key="1">
    <source>
        <dbReference type="SAM" id="Phobius"/>
    </source>
</evidence>
<feature type="transmembrane region" description="Helical" evidence="1">
    <location>
        <begin position="73"/>
        <end position="96"/>
    </location>
</feature>
<dbReference type="AlphaFoldDB" id="A0A1B2EKW7"/>
<reference evidence="2" key="1">
    <citation type="submission" date="2016-07" db="EMBL/GenBank/DDBJ databases">
        <title>Microvirga ossetica sp. nov. a new species of rhizobia isolated from root nodules of the legume species Vicia alpestris Steven originated from North Ossetia region in the Caucasus.</title>
        <authorList>
            <person name="Safronova V.I."/>
            <person name="Kuznetsova I.G."/>
            <person name="Sazanova A.L."/>
            <person name="Belimov A."/>
            <person name="Andronov E."/>
            <person name="Osledkin Y.S."/>
            <person name="Onishchuk O.P."/>
            <person name="Kurchak O.N."/>
            <person name="Shaposhnikov A.I."/>
            <person name="Willems A."/>
            <person name="Tikhonovich I.A."/>
        </authorList>
    </citation>
    <scope>NUCLEOTIDE SEQUENCE [LARGE SCALE GENOMIC DNA]</scope>
    <source>
        <strain evidence="2">V5/3M</strain>
    </source>
</reference>
<accession>A0A1B2EKW7</accession>
<gene>
    <name evidence="2" type="ORF">BB934_22285</name>
</gene>
<organism evidence="2">
    <name type="scientific">Microvirga ossetica</name>
    <dbReference type="NCBI Taxonomy" id="1882682"/>
    <lineage>
        <taxon>Bacteria</taxon>
        <taxon>Pseudomonadati</taxon>
        <taxon>Pseudomonadota</taxon>
        <taxon>Alphaproteobacteria</taxon>
        <taxon>Hyphomicrobiales</taxon>
        <taxon>Methylobacteriaceae</taxon>
        <taxon>Microvirga</taxon>
    </lineage>
</organism>
<keyword evidence="1" id="KW-0472">Membrane</keyword>
<evidence type="ECO:0000313" key="2">
    <source>
        <dbReference type="EMBL" id="ANY80620.1"/>
    </source>
</evidence>
<sequence>MATLRDIGNAVLDYQFPWDYADDGAFLTKMTGLLFWSFGLVACGWMLFGVIGQVYSLFTDNTRPPVQSRRIRFLLDTMMAFAVFAAALYVIAYFAIVGF</sequence>